<dbReference type="EMBL" id="KB909331">
    <property type="protein sequence ID" value="EOB12498.1"/>
    <property type="molecule type" value="Genomic_DNA"/>
</dbReference>
<feature type="non-terminal residue" evidence="1">
    <location>
        <position position="97"/>
    </location>
</feature>
<accession>R0MI76</accession>
<dbReference type="AlphaFoldDB" id="R0MI76"/>
<gene>
    <name evidence="1" type="ORF">NBO_423g0002</name>
</gene>
<feature type="non-terminal residue" evidence="1">
    <location>
        <position position="1"/>
    </location>
</feature>
<keyword evidence="2" id="KW-1185">Reference proteome</keyword>
<dbReference type="OrthoDB" id="2189461at2759"/>
<dbReference type="HOGENOM" id="CLU_156029_0_0_1"/>
<name>R0MI76_NOSB1</name>
<evidence type="ECO:0000313" key="1">
    <source>
        <dbReference type="EMBL" id="EOB12498.1"/>
    </source>
</evidence>
<proteinExistence type="predicted"/>
<sequence>LNDPELAITKKLEKYLFKYSYRLGGLPVCFELLGVHPVGKIICDNESVFLTTSVDFYVFAFAISDVIDSEQGISLGVIYTNVNGNQDYTGKIKVVDI</sequence>
<evidence type="ECO:0000313" key="2">
    <source>
        <dbReference type="Proteomes" id="UP000016927"/>
    </source>
</evidence>
<dbReference type="Proteomes" id="UP000016927">
    <property type="component" value="Unassembled WGS sequence"/>
</dbReference>
<dbReference type="OMA" id="IICAKID"/>
<protein>
    <submittedName>
        <fullName evidence="1">Uncharacterized protein</fullName>
    </submittedName>
</protein>
<organism evidence="1 2">
    <name type="scientific">Nosema bombycis (strain CQ1 / CVCC 102059)</name>
    <name type="common">Microsporidian parasite</name>
    <name type="synonym">Pebrine of silkworm</name>
    <dbReference type="NCBI Taxonomy" id="578461"/>
    <lineage>
        <taxon>Eukaryota</taxon>
        <taxon>Fungi</taxon>
        <taxon>Fungi incertae sedis</taxon>
        <taxon>Microsporidia</taxon>
        <taxon>Nosematidae</taxon>
        <taxon>Nosema</taxon>
    </lineage>
</organism>
<reference evidence="1 2" key="1">
    <citation type="journal article" date="2013" name="BMC Genomics">
        <title>Comparative genomics of parasitic silkworm microsporidia reveal an association between genome expansion and host adaptation.</title>
        <authorList>
            <person name="Pan G."/>
            <person name="Xu J."/>
            <person name="Li T."/>
            <person name="Xia Q."/>
            <person name="Liu S.L."/>
            <person name="Zhang G."/>
            <person name="Li S."/>
            <person name="Li C."/>
            <person name="Liu H."/>
            <person name="Yang L."/>
            <person name="Liu T."/>
            <person name="Zhang X."/>
            <person name="Wu Z."/>
            <person name="Fan W."/>
            <person name="Dang X."/>
            <person name="Xiang H."/>
            <person name="Tao M."/>
            <person name="Li Y."/>
            <person name="Hu J."/>
            <person name="Li Z."/>
            <person name="Lin L."/>
            <person name="Luo J."/>
            <person name="Geng L."/>
            <person name="Wang L."/>
            <person name="Long M."/>
            <person name="Wan Y."/>
            <person name="He N."/>
            <person name="Zhang Z."/>
            <person name="Lu C."/>
            <person name="Keeling P.J."/>
            <person name="Wang J."/>
            <person name="Xiang Z."/>
            <person name="Zhou Z."/>
        </authorList>
    </citation>
    <scope>NUCLEOTIDE SEQUENCE [LARGE SCALE GENOMIC DNA]</scope>
    <source>
        <strain evidence="2">CQ1 / CVCC 102059</strain>
    </source>
</reference>
<dbReference type="VEuPathDB" id="MicrosporidiaDB:NBO_423g0002"/>